<protein>
    <recommendedName>
        <fullName evidence="1">Ribonuclease H1 N-terminal domain-containing protein</fullName>
    </recommendedName>
</protein>
<accession>A0ABU6ZKW5</accession>
<comment type="caution">
    <text evidence="2">The sequence shown here is derived from an EMBL/GenBank/DDBJ whole genome shotgun (WGS) entry which is preliminary data.</text>
</comment>
<reference evidence="2 3" key="1">
    <citation type="journal article" date="2023" name="Plants (Basel)">
        <title>Bridging the Gap: Combining Genomics and Transcriptomics Approaches to Understand Stylosanthes scabra, an Orphan Legume from the Brazilian Caatinga.</title>
        <authorList>
            <person name="Ferreira-Neto J.R.C."/>
            <person name="da Silva M.D."/>
            <person name="Binneck E."/>
            <person name="de Melo N.F."/>
            <person name="da Silva R.H."/>
            <person name="de Melo A.L.T.M."/>
            <person name="Pandolfi V."/>
            <person name="Bustamante F.O."/>
            <person name="Brasileiro-Vidal A.C."/>
            <person name="Benko-Iseppon A.M."/>
        </authorList>
    </citation>
    <scope>NUCLEOTIDE SEQUENCE [LARGE SCALE GENOMIC DNA]</scope>
    <source>
        <tissue evidence="2">Leaves</tissue>
    </source>
</reference>
<organism evidence="2 3">
    <name type="scientific">Stylosanthes scabra</name>
    <dbReference type="NCBI Taxonomy" id="79078"/>
    <lineage>
        <taxon>Eukaryota</taxon>
        <taxon>Viridiplantae</taxon>
        <taxon>Streptophyta</taxon>
        <taxon>Embryophyta</taxon>
        <taxon>Tracheophyta</taxon>
        <taxon>Spermatophyta</taxon>
        <taxon>Magnoliopsida</taxon>
        <taxon>eudicotyledons</taxon>
        <taxon>Gunneridae</taxon>
        <taxon>Pentapetalae</taxon>
        <taxon>rosids</taxon>
        <taxon>fabids</taxon>
        <taxon>Fabales</taxon>
        <taxon>Fabaceae</taxon>
        <taxon>Papilionoideae</taxon>
        <taxon>50 kb inversion clade</taxon>
        <taxon>dalbergioids sensu lato</taxon>
        <taxon>Dalbergieae</taxon>
        <taxon>Pterocarpus clade</taxon>
        <taxon>Stylosanthes</taxon>
    </lineage>
</organism>
<evidence type="ECO:0000259" key="1">
    <source>
        <dbReference type="Pfam" id="PF01693"/>
    </source>
</evidence>
<dbReference type="EMBL" id="JASCZI010272524">
    <property type="protein sequence ID" value="MED6222605.1"/>
    <property type="molecule type" value="Genomic_DNA"/>
</dbReference>
<keyword evidence="3" id="KW-1185">Reference proteome</keyword>
<feature type="domain" description="Ribonuclease H1 N-terminal" evidence="1">
    <location>
        <begin position="23"/>
        <end position="63"/>
    </location>
</feature>
<feature type="non-terminal residue" evidence="2">
    <location>
        <position position="1"/>
    </location>
</feature>
<evidence type="ECO:0000313" key="2">
    <source>
        <dbReference type="EMBL" id="MED6222605.1"/>
    </source>
</evidence>
<dbReference type="InterPro" id="IPR037056">
    <property type="entry name" value="RNase_H1_N_sf"/>
</dbReference>
<gene>
    <name evidence="2" type="ORF">PIB30_065902</name>
</gene>
<name>A0ABU6ZKW5_9FABA</name>
<sequence length="102" mass="11689">IQVKQEAESSAKKLQEAPKKKQYWVTFNGPMTGIYDEWAKVQPLVIGTPYGHKKYKSLSEAKEALQNAKQATTMAQHLQNINQQIPNRVSLRRTKNQIQKIP</sequence>
<evidence type="ECO:0000313" key="3">
    <source>
        <dbReference type="Proteomes" id="UP001341840"/>
    </source>
</evidence>
<dbReference type="Proteomes" id="UP001341840">
    <property type="component" value="Unassembled WGS sequence"/>
</dbReference>
<dbReference type="Gene3D" id="3.40.970.10">
    <property type="entry name" value="Ribonuclease H1, N-terminal domain"/>
    <property type="match status" value="1"/>
</dbReference>
<dbReference type="Pfam" id="PF01693">
    <property type="entry name" value="Cauli_VI"/>
    <property type="match status" value="1"/>
</dbReference>
<dbReference type="InterPro" id="IPR011320">
    <property type="entry name" value="RNase_H1_N"/>
</dbReference>
<proteinExistence type="predicted"/>
<dbReference type="InterPro" id="IPR009027">
    <property type="entry name" value="Ribosomal_bL9/RNase_H1_N"/>
</dbReference>
<dbReference type="SUPFAM" id="SSF55658">
    <property type="entry name" value="L9 N-domain-like"/>
    <property type="match status" value="1"/>
</dbReference>